<comment type="caution">
    <text evidence="1">The sequence shown here is derived from an EMBL/GenBank/DDBJ whole genome shotgun (WGS) entry which is preliminary data.</text>
</comment>
<dbReference type="AlphaFoldDB" id="A0A0G9K5S4"/>
<gene>
    <name evidence="1" type="ORF">AA20_01930</name>
</gene>
<name>A0A0G9K5S4_9BACT</name>
<evidence type="ECO:0008006" key="3">
    <source>
        <dbReference type="Google" id="ProtNLM"/>
    </source>
</evidence>
<dbReference type="Proteomes" id="UP000035514">
    <property type="component" value="Unassembled WGS sequence"/>
</dbReference>
<organism evidence="1 2">
    <name type="scientific">Aliarcobacter butzleri L348</name>
    <dbReference type="NCBI Taxonomy" id="1447256"/>
    <lineage>
        <taxon>Bacteria</taxon>
        <taxon>Pseudomonadati</taxon>
        <taxon>Campylobacterota</taxon>
        <taxon>Epsilonproteobacteria</taxon>
        <taxon>Campylobacterales</taxon>
        <taxon>Arcobacteraceae</taxon>
        <taxon>Aliarcobacter</taxon>
    </lineage>
</organism>
<dbReference type="Pfam" id="PF07030">
    <property type="entry name" value="Phage_Mu_Gp36"/>
    <property type="match status" value="1"/>
</dbReference>
<sequence>MITNEDLLKEISEDELLQLSDLNATGEINQEVINDALNDSISFCESFIILPANPTPLLKKIIVDFTIYELRRKNGLVSETDKELKKDNEAYLLKMSTGRLLTNIEEKEKAKETPKNFAFIHHNKKRVSFQGFR</sequence>
<protein>
    <recommendedName>
        <fullName evidence="3">DUF1320 domain-containing protein</fullName>
    </recommendedName>
</protein>
<dbReference type="EMBL" id="JAIQ01000050">
    <property type="protein sequence ID" value="KLE01897.1"/>
    <property type="molecule type" value="Genomic_DNA"/>
</dbReference>
<accession>A0A0G9K5S4</accession>
<evidence type="ECO:0000313" key="1">
    <source>
        <dbReference type="EMBL" id="KLE01897.1"/>
    </source>
</evidence>
<dbReference type="PATRIC" id="fig|1447256.3.peg.371"/>
<dbReference type="InterPro" id="IPR009752">
    <property type="entry name" value="Phage_Mu_GpJ"/>
</dbReference>
<evidence type="ECO:0000313" key="2">
    <source>
        <dbReference type="Proteomes" id="UP000035514"/>
    </source>
</evidence>
<reference evidence="1 2" key="1">
    <citation type="submission" date="2014-01" db="EMBL/GenBank/DDBJ databases">
        <title>Development of a Comparative Genomic Fingerprinting Assay for High Resolution Genotyping of Arcobacter butzleri.</title>
        <authorList>
            <person name="Webb A.L."/>
            <person name="Inglis G.D."/>
            <person name="Kruczkiewicz P."/>
            <person name="Selinger L.B."/>
            <person name="Taboada E.N."/>
        </authorList>
    </citation>
    <scope>NUCLEOTIDE SEQUENCE [LARGE SCALE GENOMIC DNA]</scope>
    <source>
        <strain evidence="1 2">L348</strain>
    </source>
</reference>
<proteinExistence type="predicted"/>
<dbReference type="RefSeq" id="WP_004509476.1">
    <property type="nucleotide sequence ID" value="NZ_JAIQ01000050.1"/>
</dbReference>